<dbReference type="NCBIfam" id="TIGR04131">
    <property type="entry name" value="Bac_Flav_CTERM"/>
    <property type="match status" value="1"/>
</dbReference>
<gene>
    <name evidence="3" type="ORF">IFO69_03445</name>
</gene>
<dbReference type="RefSeq" id="WP_192008301.1">
    <property type="nucleotide sequence ID" value="NZ_JACYTQ010000001.1"/>
</dbReference>
<evidence type="ECO:0000313" key="3">
    <source>
        <dbReference type="EMBL" id="MBD8487797.1"/>
    </source>
</evidence>
<dbReference type="InterPro" id="IPR051172">
    <property type="entry name" value="Chlamydia_OmcB"/>
</dbReference>
<reference evidence="3 4" key="1">
    <citation type="submission" date="2020-09" db="EMBL/GenBank/DDBJ databases">
        <title>Echinicola sp. CAU 1574 isolated from sand of Sido Beach.</title>
        <authorList>
            <person name="Kim W."/>
        </authorList>
    </citation>
    <scope>NUCLEOTIDE SEQUENCE [LARGE SCALE GENOMIC DNA]</scope>
    <source>
        <strain evidence="3 4">CAU 1574</strain>
    </source>
</reference>
<feature type="domain" description="Ig-like" evidence="2">
    <location>
        <begin position="409"/>
        <end position="484"/>
    </location>
</feature>
<proteinExistence type="predicted"/>
<sequence length="2972" mass="310183">MESIFTKFKWRELSLVFTVLLVLHSFMSYGQSTKTLANEVTYSSPNVPANLAESLGPSSGYSLVTVENPDNAIVDDENFARLLASPGVLLGLGSYNGEIELKFPSTLDANTTVYVRAEGSDDLFGLLLGGNLGELLGDVLSLVALGEQAFTIVARDGTNDVFSRSTTEGFNISRARIITGPDGNYYIALTPDADFDRIYIENGSLSLLGLGDQVNLDIYNAFSYDGAAICGNPIGTSYDVSGVNLDLLNLTGSVADDLHFSIDGDPSTYTSLSPGVLSLAGVLEQHFYFDGLGQASDEVKVTLSGAPGILDVDLLDNVELVAYNGDTEVSRQNLETLGGELLGIAQLDLLGLLADGNPVTFTMAPGAAIDRFEIEVSTLLNLGTSESLRVHEVMRVPGRPIIDGVDSEQNMLVCAGEDVTLNATVASGDVVKWYDAPVGGTLQHTGASFNLGEIGSKVSYYAAAERPGCPEESIRVPVTVDINPNPLIALNGSAVYNVAIGESVVLPPASATNEDGTSVPVTWSGLDGAPFSAPNTAGVFATGGKYVYRVSASGTDCTNFVDVVVNVFDPDGCPLVFNRRYATSAEDFTTSNLLGLQLGTVSNPTLAAGSSLDDYSLVSETVGTSLLGLTGETSQTIRWNTMIPAGTPVTIKLGREYGAAGVSGGIYVQALDGDPVGGDNLIGVRQVADANLVSAVNGINEFEYTFIPTDINGIPVPYNGVKVSLASLLNAVQNVRVYGAYYHETSATLASCTFGVLHIMTGFESIIGGLDVATGLTAVTNPEAAADGDEDTFAAMNNLVGANVSSKLDITFTAPAIAGDSVYIKVGSATGLLDLTLLEGYQIQRYFGNQAVGDPLDAEADILTLNLLEGGTEQALTFINDVPFDRIKILSGGVADALNELRVYEVELLPLRTISGEQHDDIADVDYIEICPGDIIDVPSATCDAVKFYTDETGGTEITVADIAGWAPNTVQTVYLQIVRFGCEDGIERRPIEIRVLGTSDELLDEILINGTNVDTFCPVDPVTLEAVLISGAPAGVTYQWYSDNAGTPEIITGETGANISLAGLTAGNYTYYVQLIADGFCTAEPTPVSFTINRNADDGDINLDDLITQCVGAPVVLGPTSSIANPVFSWYYDAAKTNPITDGDVNGAITYNIGADGGLTITGLADGADMFYYVTVSGDNVCENITGKEVNVQVSNSLPAPTFTDAGLKLCGPGNDAVFEVTNFSGGLSYTLYDAEVGGSIVSGVTVVDNIITISNVTVDETYWVEVNGSGGCVGVDRAMVTVTINRIADADDIDASGGTICEGDGFTLSASSSTVTNPVFTWYIDAALTTVLSNTTVTPSTTTTYYVTVSGDGVCENEPGNAETVTVTVNRNATDIDIDATGGTICEGDSYTLSATSSTVTNPVFTWYSDATLTTVLSSATVSPSTTTSYYVTVSGDGVCENQPGDAKEIVVTVNRNAFADDILPVGGTICNGDSFTLTATSTTVTNPIFTWYSDLALTTEVLDPNVNPTATTTYYVTVQGDGVCENKPGDAATLTVVVNRNATALDINVNDATICEGDSYSLSATSSTVTNPIFTWYTDAALTTLLADNEVSPTMTTTYYVTVQGDGVCENKPGDADMVTVTVNRNATAADIDATGGTICEGDSFTLSATSSTVTDPVFTWYTDAALTTVVSNLNVSPTTTTTYYVTVQGDGVCENKAGNADMVTVTVNRNATAADIDATSGTICEGDSFALSAASSTVTDPVFTWYTDASLTTVLADVNVSPTTTTTYYVTVQGDGVCENKAGDAKEVIVTVNRNATAADIDATGGTICEGDSFTLSATSSTVTNPVFTWYTDAALTTVLTGPDASPTTTTTYYVTVQGDGVCENKAGDAKEVIVTVNRNATAADIDATGGTICEGDSFTLSATSSTVTDPVFTWYTDAALTTVVSNPNVSPTTTTTYYVTVQGDGVCENKAGNADMVTVTVNRNATAADIDATSGTICEGDSFALSAASSTVTDPVFTWYTDASLTTVLADVNVSPTTTTTYYVTVQGDGVCENKAGDAKEVIVTVNRNATAADIDATGGTICEGDSFTLSATSSTVTNPVFTWYTDAALTTVLSNATVSPIATTTYYVTVSGDGVCENKAGDADMVTVTVNRNATAGDIDATGGTICEGDSFTLSATSSTVTDPVFTWYTDAALTTVVSNPNVSPTTTTTYYVTVQGDGVCENKAGNTDMVTVTVNRNATAADIDATSGTICEGDSFTLSAASSTVSDPVFTWYTDAALTTVLSSTTVSPTATTTYYVTVSGDGVCENKPGDAEMVTVTVNRTATAADIDTNDATICEGDSYTLTATSSTITSPVFTWYTDAALTTVLSSTTVSPTATTTYYLTISGDGVCENKAGDAEMVTVTVNRNASAADIDTNNATICEGDSYNLSATSSTVSDPVFTWYADAALTTVLSSATVSPSTTTTYYVTVSGDGVCENKAGDADMVTVTVNRNATAADIESTGGTICEGDSFTLSASSSTVTSPVFTWYTDAALTTVLSNATVSPTVTTTYYVTVSGDGVCENKAGDAEMVTVTVNSLPAPTTNLTEQSFCSAIGGTIGDLQVNESAIVWYDAPVGGNSLSEALALTQGMTYYAALTNPGTGCESIQRLAITVSNCANLEVVKTMDVTSVIVGEMFDYTIAITNNGASTAQNVTVTDEVPVELQVLAASSDGIISGNTVTWSISEIASGETVQLTLSVMAMTESAGVVNSVEVASDNSTPDDDETDPLPILSDDVDMSIEKTVSSSAIEVGGEFVYALKITNKGDIPARNVTVTDFLPQQVRYIQSNAGGEIQEAYDGATRQVTFIIPEMEGGEEIVIQLTVEAIDGGLVTNSANVSTPDQDEILDLDNTATVSHNQFEITIPNVFTPNGDGMNDTWQIEGLAELYPENDLIVVNRWGGEVYKVSNYNNDWDGGSLNEGTYYYKLKIRDRESGREVQFTGYVTILR</sequence>
<dbReference type="Proteomes" id="UP000647133">
    <property type="component" value="Unassembled WGS sequence"/>
</dbReference>
<feature type="domain" description="Ig-like" evidence="2">
    <location>
        <begin position="2233"/>
        <end position="2307"/>
    </location>
</feature>
<keyword evidence="4" id="KW-1185">Reference proteome</keyword>
<accession>A0ABR9AG11</accession>
<feature type="domain" description="Ig-like" evidence="2">
    <location>
        <begin position="2403"/>
        <end position="2476"/>
    </location>
</feature>
<dbReference type="Pfam" id="PF19081">
    <property type="entry name" value="Ig_7"/>
    <property type="match status" value="10"/>
</dbReference>
<dbReference type="NCBIfam" id="TIGR01451">
    <property type="entry name" value="B_ant_repeat"/>
    <property type="match status" value="2"/>
</dbReference>
<feature type="domain" description="DUF11" evidence="1">
    <location>
        <begin position="2645"/>
        <end position="2751"/>
    </location>
</feature>
<feature type="domain" description="Ig-like" evidence="2">
    <location>
        <begin position="1013"/>
        <end position="1094"/>
    </location>
</feature>
<organism evidence="3 4">
    <name type="scientific">Echinicola arenosa</name>
    <dbReference type="NCBI Taxonomy" id="2774144"/>
    <lineage>
        <taxon>Bacteria</taxon>
        <taxon>Pseudomonadati</taxon>
        <taxon>Bacteroidota</taxon>
        <taxon>Cytophagia</taxon>
        <taxon>Cytophagales</taxon>
        <taxon>Cyclobacteriaceae</taxon>
        <taxon>Echinicola</taxon>
    </lineage>
</organism>
<feature type="domain" description="Ig-like" evidence="2">
    <location>
        <begin position="1201"/>
        <end position="1287"/>
    </location>
</feature>
<dbReference type="Gene3D" id="2.60.40.1170">
    <property type="entry name" value="Mu homology domain, subdomain B"/>
    <property type="match status" value="2"/>
</dbReference>
<dbReference type="InterPro" id="IPR026341">
    <property type="entry name" value="T9SS_type_B"/>
</dbReference>
<dbReference type="InterPro" id="IPR044023">
    <property type="entry name" value="Ig_7"/>
</dbReference>
<dbReference type="EMBL" id="JACYTQ010000001">
    <property type="protein sequence ID" value="MBD8487797.1"/>
    <property type="molecule type" value="Genomic_DNA"/>
</dbReference>
<evidence type="ECO:0000259" key="1">
    <source>
        <dbReference type="Pfam" id="PF01345"/>
    </source>
</evidence>
<dbReference type="InterPro" id="IPR047589">
    <property type="entry name" value="DUF11_rpt"/>
</dbReference>
<feature type="domain" description="Ig-like" evidence="2">
    <location>
        <begin position="1383"/>
        <end position="1454"/>
    </location>
</feature>
<feature type="domain" description="DUF11" evidence="1">
    <location>
        <begin position="2762"/>
        <end position="2880"/>
    </location>
</feature>
<evidence type="ECO:0000259" key="2">
    <source>
        <dbReference type="Pfam" id="PF19081"/>
    </source>
</evidence>
<evidence type="ECO:0000313" key="4">
    <source>
        <dbReference type="Proteomes" id="UP000647133"/>
    </source>
</evidence>
<comment type="caution">
    <text evidence="3">The sequence shown here is derived from an EMBL/GenBank/DDBJ whole genome shotgun (WGS) entry which is preliminary data.</text>
</comment>
<dbReference type="PANTHER" id="PTHR34819">
    <property type="entry name" value="LARGE CYSTEINE-RICH PERIPLASMIC PROTEIN OMCB"/>
    <property type="match status" value="1"/>
</dbReference>
<feature type="domain" description="Ig-like" evidence="2">
    <location>
        <begin position="1808"/>
        <end position="1881"/>
    </location>
</feature>
<feature type="domain" description="Ig-like" evidence="2">
    <location>
        <begin position="1553"/>
        <end position="1626"/>
    </location>
</feature>
<dbReference type="InterPro" id="IPR001434">
    <property type="entry name" value="OmcB-like_DUF11"/>
</dbReference>
<dbReference type="Pfam" id="PF13585">
    <property type="entry name" value="CHU_C"/>
    <property type="match status" value="1"/>
</dbReference>
<protein>
    <submittedName>
        <fullName evidence="3">Gliding motility-associated C-terminal domain-containing protein</fullName>
    </submittedName>
</protein>
<name>A0ABR9AG11_9BACT</name>
<dbReference type="Pfam" id="PF01345">
    <property type="entry name" value="DUF11"/>
    <property type="match status" value="2"/>
</dbReference>
<feature type="domain" description="Ig-like" evidence="2">
    <location>
        <begin position="2488"/>
        <end position="2562"/>
    </location>
</feature>
<feature type="domain" description="Ig-like" evidence="2">
    <location>
        <begin position="2063"/>
        <end position="2136"/>
    </location>
</feature>